<dbReference type="AlphaFoldDB" id="F3YVA9"/>
<dbReference type="EMBL" id="CP003221">
    <property type="protein sequence ID" value="EGJ48501.1"/>
    <property type="molecule type" value="Genomic_DNA"/>
</dbReference>
<reference evidence="2 3" key="1">
    <citation type="journal article" date="2011" name="J. Bacteriol.">
        <title>Genome sequence of the mercury-methylating and pleomorphic Desulfovibrio africanus Strain Walvis Bay.</title>
        <authorList>
            <person name="Brown S.D."/>
            <person name="Wall J.D."/>
            <person name="Kucken A.M."/>
            <person name="Gilmour C.C."/>
            <person name="Podar M."/>
            <person name="Brandt C.C."/>
            <person name="Teshima H."/>
            <person name="Detter J.C."/>
            <person name="Han C.S."/>
            <person name="Land M.L."/>
            <person name="Lucas S."/>
            <person name="Han J."/>
            <person name="Pennacchio L."/>
            <person name="Nolan M."/>
            <person name="Pitluck S."/>
            <person name="Woyke T."/>
            <person name="Goodwin L."/>
            <person name="Palumbo A.V."/>
            <person name="Elias D.A."/>
        </authorList>
    </citation>
    <scope>NUCLEOTIDE SEQUENCE [LARGE SCALE GENOMIC DNA]</scope>
    <source>
        <strain evidence="2 3">Walvis Bay</strain>
    </source>
</reference>
<keyword evidence="3" id="KW-1185">Reference proteome</keyword>
<feature type="repeat" description="TPR" evidence="1">
    <location>
        <begin position="184"/>
        <end position="217"/>
    </location>
</feature>
<evidence type="ECO:0000256" key="1">
    <source>
        <dbReference type="PROSITE-ProRule" id="PRU00339"/>
    </source>
</evidence>
<dbReference type="Pfam" id="PF13181">
    <property type="entry name" value="TPR_8"/>
    <property type="match status" value="1"/>
</dbReference>
<dbReference type="Proteomes" id="UP000007844">
    <property type="component" value="Chromosome"/>
</dbReference>
<organism evidence="2 3">
    <name type="scientific">Desulfocurvibacter africanus subsp. africanus str. Walvis Bay</name>
    <dbReference type="NCBI Taxonomy" id="690850"/>
    <lineage>
        <taxon>Bacteria</taxon>
        <taxon>Pseudomonadati</taxon>
        <taxon>Thermodesulfobacteriota</taxon>
        <taxon>Desulfovibrionia</taxon>
        <taxon>Desulfovibrionales</taxon>
        <taxon>Desulfovibrionaceae</taxon>
        <taxon>Desulfocurvibacter</taxon>
    </lineage>
</organism>
<dbReference type="KEGG" id="daf:Desaf_0141"/>
<name>F3YVA9_DESAF</name>
<dbReference type="InterPro" id="IPR011990">
    <property type="entry name" value="TPR-like_helical_dom_sf"/>
</dbReference>
<accession>F3YVA9</accession>
<dbReference type="HOGENOM" id="CLU_072765_0_0_7"/>
<dbReference type="PROSITE" id="PS50005">
    <property type="entry name" value="TPR"/>
    <property type="match status" value="1"/>
</dbReference>
<dbReference type="eggNOG" id="COG0457">
    <property type="taxonomic scope" value="Bacteria"/>
</dbReference>
<dbReference type="SMART" id="SM00028">
    <property type="entry name" value="TPR"/>
    <property type="match status" value="3"/>
</dbReference>
<dbReference type="RefSeq" id="WP_014258368.1">
    <property type="nucleotide sequence ID" value="NC_016629.1"/>
</dbReference>
<protein>
    <submittedName>
        <fullName evidence="2">Tetratricopeptide TPR_1 repeat-containing protein</fullName>
    </submittedName>
</protein>
<proteinExistence type="predicted"/>
<dbReference type="Gene3D" id="1.25.40.10">
    <property type="entry name" value="Tetratricopeptide repeat domain"/>
    <property type="match status" value="1"/>
</dbReference>
<dbReference type="SUPFAM" id="SSF48452">
    <property type="entry name" value="TPR-like"/>
    <property type="match status" value="1"/>
</dbReference>
<evidence type="ECO:0000313" key="3">
    <source>
        <dbReference type="Proteomes" id="UP000007844"/>
    </source>
</evidence>
<keyword evidence="1" id="KW-0802">TPR repeat</keyword>
<dbReference type="STRING" id="690850.Desaf_0141"/>
<evidence type="ECO:0000313" key="2">
    <source>
        <dbReference type="EMBL" id="EGJ48501.1"/>
    </source>
</evidence>
<gene>
    <name evidence="2" type="ORF">Desaf_0141</name>
</gene>
<sequence>MSNELTKARAFVAAVTPNVKQRKLVPAVNSLYEGISILMRNPLMKAEREEFSRLIEGAVYQLSIDQELKKVYPLVISYEPGREKDLLNTLRDILNVLTSETTGKVKEIIADRDKRKQEILLKVQGMLDRGEASLAKSTADRLVADFASDISLRADIADRFLRAECYPEAFAYLEEALQQDPEAIYLYNRIGIVLRKMRDFLTAEKYYMRALEFTDQDEYLLFNIGRMYADWRRWSKVKEYAEKALAINEGFDEAKKMLAFAEKKIGAE</sequence>
<dbReference type="InterPro" id="IPR019734">
    <property type="entry name" value="TPR_rpt"/>
</dbReference>